<dbReference type="Pfam" id="PF01738">
    <property type="entry name" value="DLH"/>
    <property type="match status" value="1"/>
</dbReference>
<dbReference type="InterPro" id="IPR029058">
    <property type="entry name" value="AB_hydrolase_fold"/>
</dbReference>
<dbReference type="Proteomes" id="UP000703661">
    <property type="component" value="Unassembled WGS sequence"/>
</dbReference>
<feature type="domain" description="Dienelactone hydrolase" evidence="1">
    <location>
        <begin position="37"/>
        <end position="189"/>
    </location>
</feature>
<gene>
    <name evidence="2" type="ORF">BGZ80_007488</name>
</gene>
<dbReference type="AlphaFoldDB" id="A0A9P6MY31"/>
<dbReference type="EMBL" id="JAAAID010000385">
    <property type="protein sequence ID" value="KAG0018163.1"/>
    <property type="molecule type" value="Genomic_DNA"/>
</dbReference>
<proteinExistence type="predicted"/>
<name>A0A9P6MY31_9FUNG</name>
<dbReference type="Gene3D" id="3.40.50.1820">
    <property type="entry name" value="alpha/beta hydrolase"/>
    <property type="match status" value="1"/>
</dbReference>
<dbReference type="OrthoDB" id="17560at2759"/>
<evidence type="ECO:0000313" key="3">
    <source>
        <dbReference type="Proteomes" id="UP000703661"/>
    </source>
</evidence>
<reference evidence="2" key="1">
    <citation type="journal article" date="2020" name="Fungal Divers.">
        <title>Resolving the Mortierellaceae phylogeny through synthesis of multi-gene phylogenetics and phylogenomics.</title>
        <authorList>
            <person name="Vandepol N."/>
            <person name="Liber J."/>
            <person name="Desiro A."/>
            <person name="Na H."/>
            <person name="Kennedy M."/>
            <person name="Barry K."/>
            <person name="Grigoriev I.V."/>
            <person name="Miller A.N."/>
            <person name="O'Donnell K."/>
            <person name="Stajich J.E."/>
            <person name="Bonito G."/>
        </authorList>
    </citation>
    <scope>NUCLEOTIDE SEQUENCE</scope>
    <source>
        <strain evidence="2">NRRL 2769</strain>
    </source>
</reference>
<organism evidence="2 3">
    <name type="scientific">Entomortierella chlamydospora</name>
    <dbReference type="NCBI Taxonomy" id="101097"/>
    <lineage>
        <taxon>Eukaryota</taxon>
        <taxon>Fungi</taxon>
        <taxon>Fungi incertae sedis</taxon>
        <taxon>Mucoromycota</taxon>
        <taxon>Mortierellomycotina</taxon>
        <taxon>Mortierellomycetes</taxon>
        <taxon>Mortierellales</taxon>
        <taxon>Mortierellaceae</taxon>
        <taxon>Entomortierella</taxon>
    </lineage>
</organism>
<dbReference type="InterPro" id="IPR002925">
    <property type="entry name" value="Dienelactn_hydro"/>
</dbReference>
<dbReference type="GO" id="GO:0016787">
    <property type="term" value="F:hydrolase activity"/>
    <property type="evidence" value="ECO:0007669"/>
    <property type="project" value="InterPro"/>
</dbReference>
<dbReference type="PANTHER" id="PTHR47668:SF1">
    <property type="entry name" value="DIENELACTONE HYDROLASE DOMAIN-CONTAINING PROTEIN-RELATED"/>
    <property type="match status" value="1"/>
</dbReference>
<dbReference type="SUPFAM" id="SSF53474">
    <property type="entry name" value="alpha/beta-Hydrolases"/>
    <property type="match status" value="1"/>
</dbReference>
<dbReference type="PANTHER" id="PTHR47668">
    <property type="entry name" value="DIENELACTONE HYDROLASE FAMILY PROTEIN (AFU_ORTHOLOGUE AFUA_6G01940)"/>
    <property type="match status" value="1"/>
</dbReference>
<evidence type="ECO:0000313" key="2">
    <source>
        <dbReference type="EMBL" id="KAG0018163.1"/>
    </source>
</evidence>
<protein>
    <recommendedName>
        <fullName evidence="1">Dienelactone hydrolase domain-containing protein</fullName>
    </recommendedName>
</protein>
<evidence type="ECO:0000259" key="1">
    <source>
        <dbReference type="Pfam" id="PF01738"/>
    </source>
</evidence>
<sequence length="258" mass="28425">MSLTAACCNTPPTQNAHWHNKGEEATLTREIAGKKVKTYRTGPKTSKRGIVAIYDIFGYHPTTYQFFDRLAESHGGFQVSVPDFFPQGGYDPNGMGDFPKLLKWIDDNGDFKKNHIDDIIKAAVEDLRKDGCTTFSVIGQCWGALMAAKAASEEGHPFVATGGPHPSFYSIETIKDVSAPLIILASKDEADMVPVIESLKHRNFPIECFHKRFDNMHHGWTGGRGDWDVPEQYQAGLEAVDLLGAFYAKAASAAESKL</sequence>
<comment type="caution">
    <text evidence="2">The sequence shown here is derived from an EMBL/GenBank/DDBJ whole genome shotgun (WGS) entry which is preliminary data.</text>
</comment>
<keyword evidence="3" id="KW-1185">Reference proteome</keyword>
<accession>A0A9P6MY31</accession>